<accession>A0A8S3TBT3</accession>
<sequence length="834" mass="94449">MSRGHTTIDANQYEKLPSFIHTINPDCTEHKRKLELYCPSHKVQCCVQCIVTYHPKCIDVAPLENVAASVKSSSAFQELDRDIECVVGDLDKLARSRSNNLNRITEEEARIKSEILTLRTHFNEHLDKLEEEISNELHGVKSREHSKIDTVLREVNERRDNLVSLQRDLKGIKLHATDIQAFNGIRHTESQLESSRSYLQYLQTSDTTIDVDISFETSPSVKLIMGKITSFGKINVVTANKSDLHPVVRSRSLTTPRSSREITLKSGKTSLTQIPEKNRHEIDVRKISLLFHRKISIPVGQLGIISSIIRLIDKKIIVAESSYKNGHLFLFNALGKYLKEIKITGDPWDVTQLDGTTIAVTYPDQNEVKLINCMSGDIIDTIPLQKSGWGLCSDDYAIFVGMKGNELLELDYFGNRIKSTTIKSRLENFHIGTDSIYYTDTKKHILFCVSLTGTLMWTYQNEYMRGPQSVTTDKYGNIFVACSDTHCIVVISPDRNKIRILLGKSVGLERPQTIYIDKENSVLLTFAAKVNKVEPLFVHQESLDETCSDDNSDHGTTYDDRLKASEEKASEENSSTTALLDERFSDKSSSESEYEEGEVLTVEALDQWRKACGYDRVSTIHAALDQWRKDCGYGSQTHPGPMEKGLWPWTNGERTVGMIVRLSKYNPCSPEPMEKGLWPWTNGERTVAMIVRRSKYNSCSPGPMEKGLWPWTNGERTVGMIVRLSKYNSCSPEPIEKGLWGMIVRLSKNNSCSPEPMEKGLWPWTNGERTVGMIVRLSKYNPCSPEPMEKGLWPLTNEERTVGMIVRLSKYNPCSPGPMEKGLLQDIDEEDDPE</sequence>
<reference evidence="2" key="1">
    <citation type="submission" date="2021-03" db="EMBL/GenBank/DDBJ databases">
        <authorList>
            <person name="Bekaert M."/>
        </authorList>
    </citation>
    <scope>NUCLEOTIDE SEQUENCE</scope>
</reference>
<evidence type="ECO:0000313" key="3">
    <source>
        <dbReference type="Proteomes" id="UP000683360"/>
    </source>
</evidence>
<proteinExistence type="predicted"/>
<organism evidence="2 3">
    <name type="scientific">Mytilus edulis</name>
    <name type="common">Blue mussel</name>
    <dbReference type="NCBI Taxonomy" id="6550"/>
    <lineage>
        <taxon>Eukaryota</taxon>
        <taxon>Metazoa</taxon>
        <taxon>Spiralia</taxon>
        <taxon>Lophotrochozoa</taxon>
        <taxon>Mollusca</taxon>
        <taxon>Bivalvia</taxon>
        <taxon>Autobranchia</taxon>
        <taxon>Pteriomorphia</taxon>
        <taxon>Mytilida</taxon>
        <taxon>Mytiloidea</taxon>
        <taxon>Mytilidae</taxon>
        <taxon>Mytilinae</taxon>
        <taxon>Mytilus</taxon>
    </lineage>
</organism>
<dbReference type="SUPFAM" id="SSF101898">
    <property type="entry name" value="NHL repeat"/>
    <property type="match status" value="1"/>
</dbReference>
<gene>
    <name evidence="2" type="ORF">MEDL_43893</name>
</gene>
<evidence type="ECO:0000256" key="1">
    <source>
        <dbReference type="SAM" id="MobiDB-lite"/>
    </source>
</evidence>
<name>A0A8S3TBT3_MYTED</name>
<dbReference type="SUPFAM" id="SSF57845">
    <property type="entry name" value="B-box zinc-binding domain"/>
    <property type="match status" value="1"/>
</dbReference>
<dbReference type="Proteomes" id="UP000683360">
    <property type="component" value="Unassembled WGS sequence"/>
</dbReference>
<dbReference type="Gene3D" id="2.120.10.30">
    <property type="entry name" value="TolB, C-terminal domain"/>
    <property type="match status" value="1"/>
</dbReference>
<comment type="caution">
    <text evidence="2">The sequence shown here is derived from an EMBL/GenBank/DDBJ whole genome shotgun (WGS) entry which is preliminary data.</text>
</comment>
<dbReference type="EMBL" id="CAJPWZ010002131">
    <property type="protein sequence ID" value="CAG2231185.1"/>
    <property type="molecule type" value="Genomic_DNA"/>
</dbReference>
<feature type="region of interest" description="Disordered" evidence="1">
    <location>
        <begin position="545"/>
        <end position="595"/>
    </location>
</feature>
<evidence type="ECO:0000313" key="2">
    <source>
        <dbReference type="EMBL" id="CAG2231185.1"/>
    </source>
</evidence>
<dbReference type="AlphaFoldDB" id="A0A8S3TBT3"/>
<dbReference type="InterPro" id="IPR011042">
    <property type="entry name" value="6-blade_b-propeller_TolB-like"/>
</dbReference>
<dbReference type="OrthoDB" id="6074157at2759"/>
<keyword evidence="3" id="KW-1185">Reference proteome</keyword>
<dbReference type="CDD" id="cd19776">
    <property type="entry name" value="Bbox2_TRIM25_C-IV"/>
    <property type="match status" value="1"/>
</dbReference>
<feature type="compositionally biased region" description="Basic and acidic residues" evidence="1">
    <location>
        <begin position="580"/>
        <end position="590"/>
    </location>
</feature>
<protein>
    <submittedName>
        <fullName evidence="2">Uncharacterized protein</fullName>
    </submittedName>
</protein>
<feature type="compositionally biased region" description="Basic and acidic residues" evidence="1">
    <location>
        <begin position="551"/>
        <end position="571"/>
    </location>
</feature>